<dbReference type="RefSeq" id="WP_042343157.1">
    <property type="nucleotide sequence ID" value="NZ_CDOI01000013.1"/>
</dbReference>
<dbReference type="Pfam" id="PF14559">
    <property type="entry name" value="TPR_19"/>
    <property type="match status" value="1"/>
</dbReference>
<keyword evidence="2 3" id="KW-0802">TPR repeat</keyword>
<feature type="signal peptide" evidence="4">
    <location>
        <begin position="1"/>
        <end position="19"/>
    </location>
</feature>
<name>A0A0B7I066_9FLAO</name>
<evidence type="ECO:0000256" key="4">
    <source>
        <dbReference type="SAM" id="SignalP"/>
    </source>
</evidence>
<feature type="repeat" description="TPR" evidence="3">
    <location>
        <begin position="226"/>
        <end position="259"/>
    </location>
</feature>
<keyword evidence="1" id="KW-0677">Repeat</keyword>
<gene>
    <name evidence="5" type="ORF">CCAND38_110024</name>
</gene>
<accession>A0A0B7I066</accession>
<evidence type="ECO:0000313" key="6">
    <source>
        <dbReference type="Proteomes" id="UP000045051"/>
    </source>
</evidence>
<dbReference type="Gene3D" id="1.25.40.10">
    <property type="entry name" value="Tetratricopeptide repeat domain"/>
    <property type="match status" value="2"/>
</dbReference>
<dbReference type="Proteomes" id="UP000045051">
    <property type="component" value="Unassembled WGS sequence"/>
</dbReference>
<dbReference type="AlphaFoldDB" id="A0A0B7I066"/>
<dbReference type="SMART" id="SM00028">
    <property type="entry name" value="TPR"/>
    <property type="match status" value="4"/>
</dbReference>
<dbReference type="PANTHER" id="PTHR44858:SF1">
    <property type="entry name" value="UDP-N-ACETYLGLUCOSAMINE--PEPTIDE N-ACETYLGLUCOSAMINYLTRANSFERASE SPINDLY-RELATED"/>
    <property type="match status" value="1"/>
</dbReference>
<dbReference type="EMBL" id="CDOI01000013">
    <property type="protein sequence ID" value="CEN43522.1"/>
    <property type="molecule type" value="Genomic_DNA"/>
</dbReference>
<feature type="chain" id="PRO_5002116375" evidence="4">
    <location>
        <begin position="20"/>
        <end position="419"/>
    </location>
</feature>
<dbReference type="PROSITE" id="PS50005">
    <property type="entry name" value="TPR"/>
    <property type="match status" value="3"/>
</dbReference>
<dbReference type="InterPro" id="IPR011990">
    <property type="entry name" value="TPR-like_helical_dom_sf"/>
</dbReference>
<proteinExistence type="predicted"/>
<evidence type="ECO:0000313" key="5">
    <source>
        <dbReference type="EMBL" id="CEN43522.1"/>
    </source>
</evidence>
<evidence type="ECO:0000256" key="2">
    <source>
        <dbReference type="ARBA" id="ARBA00022803"/>
    </source>
</evidence>
<feature type="repeat" description="TPR" evidence="3">
    <location>
        <begin position="260"/>
        <end position="293"/>
    </location>
</feature>
<protein>
    <submittedName>
        <fullName evidence="5">Tetratricopeptide repeat protein</fullName>
    </submittedName>
</protein>
<dbReference type="InterPro" id="IPR019734">
    <property type="entry name" value="TPR_rpt"/>
</dbReference>
<keyword evidence="4" id="KW-0732">Signal</keyword>
<keyword evidence="6" id="KW-1185">Reference proteome</keyword>
<evidence type="ECO:0000256" key="3">
    <source>
        <dbReference type="PROSITE-ProRule" id="PRU00339"/>
    </source>
</evidence>
<dbReference type="InterPro" id="IPR050498">
    <property type="entry name" value="Ycf3"/>
</dbReference>
<feature type="repeat" description="TPR" evidence="3">
    <location>
        <begin position="294"/>
        <end position="327"/>
    </location>
</feature>
<evidence type="ECO:0000256" key="1">
    <source>
        <dbReference type="ARBA" id="ARBA00022737"/>
    </source>
</evidence>
<reference evidence="5 6" key="1">
    <citation type="submission" date="2015-01" db="EMBL/GenBank/DDBJ databases">
        <authorList>
            <person name="Xiang T."/>
            <person name="Song Y."/>
            <person name="Huang L."/>
            <person name="Wang B."/>
            <person name="Wu P."/>
        </authorList>
    </citation>
    <scope>NUCLEOTIDE SEQUENCE [LARGE SCALE GENOMIC DNA]</scope>
    <source>
        <strain evidence="5 6">CcD38</strain>
    </source>
</reference>
<dbReference type="PANTHER" id="PTHR44858">
    <property type="entry name" value="TETRATRICOPEPTIDE REPEAT PROTEIN 6"/>
    <property type="match status" value="1"/>
</dbReference>
<dbReference type="SUPFAM" id="SSF48452">
    <property type="entry name" value="TPR-like"/>
    <property type="match status" value="2"/>
</dbReference>
<organism evidence="5 6">
    <name type="scientific">Capnocytophaga canis</name>
    <dbReference type="NCBI Taxonomy" id="1848903"/>
    <lineage>
        <taxon>Bacteria</taxon>
        <taxon>Pseudomonadati</taxon>
        <taxon>Bacteroidota</taxon>
        <taxon>Flavobacteriia</taxon>
        <taxon>Flavobacteriales</taxon>
        <taxon>Flavobacteriaceae</taxon>
        <taxon>Capnocytophaga</taxon>
    </lineage>
</organism>
<sequence>MKKPLVIAAALLVSATAFGQKKELREVEKLIKKGDLAGAKTMLSQVKSIASSGDFAAQYYFLEGTVGLENAKKNANLLASLKDASQAFAKVREIEGGKGKFTAQLPALSEVAAKIASNKGQEAYTKQDFKTATTAFEQVYRFSPKDTVNLYYAASMAVQDKDYDLALQYYKELKDMNYDGSEVLYYAKDKQSGEEQLFGNKNQRDLMVKGGTHTNPRTEKTPSKRAEIVKNIAYIYVEQGKNDEALQAFEEARKRFPNDANIVVQEAMIYFQLDNKDKFKELMQEAIRIEPNNPDLHYNIGVINLQQNNVVEARKSFEEALRLKPDYAAAALNISTSYITQGNALIEEMNALGNSKADVKKYEELRVKKDDFFKKGADVLEDYVKKQGNTKDILEQLKSIYGALGDHSNFQRIKSLLGE</sequence>